<dbReference type="GO" id="GO:0005737">
    <property type="term" value="C:cytoplasm"/>
    <property type="evidence" value="ECO:0007669"/>
    <property type="project" value="TreeGrafter"/>
</dbReference>
<dbReference type="RefSeq" id="WP_089744179.1">
    <property type="nucleotide sequence ID" value="NZ_FOGL01000028.1"/>
</dbReference>
<dbReference type="EMBL" id="FOGL01000028">
    <property type="protein sequence ID" value="SES25498.1"/>
    <property type="molecule type" value="Genomic_DNA"/>
</dbReference>
<dbReference type="STRING" id="531814.SAMN04487944_12821"/>
<dbReference type="SUPFAM" id="SSF55729">
    <property type="entry name" value="Acyl-CoA N-acyltransferases (Nat)"/>
    <property type="match status" value="1"/>
</dbReference>
<evidence type="ECO:0000313" key="3">
    <source>
        <dbReference type="Proteomes" id="UP000199687"/>
    </source>
</evidence>
<dbReference type="Pfam" id="PF13302">
    <property type="entry name" value="Acetyltransf_3"/>
    <property type="match status" value="1"/>
</dbReference>
<evidence type="ECO:0000259" key="1">
    <source>
        <dbReference type="PROSITE" id="PS51186"/>
    </source>
</evidence>
<dbReference type="PROSITE" id="PS51186">
    <property type="entry name" value="GNAT"/>
    <property type="match status" value="1"/>
</dbReference>
<dbReference type="InterPro" id="IPR000182">
    <property type="entry name" value="GNAT_dom"/>
</dbReference>
<dbReference type="GO" id="GO:0008999">
    <property type="term" value="F:protein-N-terminal-alanine acetyltransferase activity"/>
    <property type="evidence" value="ECO:0007669"/>
    <property type="project" value="TreeGrafter"/>
</dbReference>
<feature type="domain" description="N-acetyltransferase" evidence="1">
    <location>
        <begin position="12"/>
        <end position="184"/>
    </location>
</feature>
<dbReference type="InterPro" id="IPR051531">
    <property type="entry name" value="N-acetyltransferase"/>
</dbReference>
<sequence length="196" mass="22923">MSSIFTIDCGEIILREFLEEDVEAIYQITSQPEVYEFLPDWSSTREQRLDWLTNYEIPSNRAFLKTLPHISDQNYLKLGIILKRTNEFIGFCTTGIKEELNEPNREIAYAISRHYRNKGYATKAVTGLINFLFTKTDVELLNAVVLPNNKSSNKVILKNNFRPCGNMEITGDQYDHFILKKEEWMRHGSKRNFTNE</sequence>
<organism evidence="2 3">
    <name type="scientific">Gracilibacillus ureilyticus</name>
    <dbReference type="NCBI Taxonomy" id="531814"/>
    <lineage>
        <taxon>Bacteria</taxon>
        <taxon>Bacillati</taxon>
        <taxon>Bacillota</taxon>
        <taxon>Bacilli</taxon>
        <taxon>Bacillales</taxon>
        <taxon>Bacillaceae</taxon>
        <taxon>Gracilibacillus</taxon>
    </lineage>
</organism>
<keyword evidence="3" id="KW-1185">Reference proteome</keyword>
<accession>A0A1H9VVD6</accession>
<dbReference type="Proteomes" id="UP000199687">
    <property type="component" value="Unassembled WGS sequence"/>
</dbReference>
<dbReference type="PANTHER" id="PTHR43792:SF9">
    <property type="entry name" value="RIBOSOMAL-PROTEIN-ALANINE ACETYLTRANSFERASE"/>
    <property type="match status" value="1"/>
</dbReference>
<dbReference type="Gene3D" id="3.40.630.30">
    <property type="match status" value="1"/>
</dbReference>
<dbReference type="InterPro" id="IPR016181">
    <property type="entry name" value="Acyl_CoA_acyltransferase"/>
</dbReference>
<dbReference type="AlphaFoldDB" id="A0A1H9VVD6"/>
<protein>
    <recommendedName>
        <fullName evidence="1">N-acetyltransferase domain-containing protein</fullName>
    </recommendedName>
</protein>
<proteinExistence type="predicted"/>
<reference evidence="2 3" key="1">
    <citation type="submission" date="2016-10" db="EMBL/GenBank/DDBJ databases">
        <authorList>
            <person name="de Groot N.N."/>
        </authorList>
    </citation>
    <scope>NUCLEOTIDE SEQUENCE [LARGE SCALE GENOMIC DNA]</scope>
    <source>
        <strain evidence="2 3">CGMCC 1.7727</strain>
    </source>
</reference>
<dbReference type="OrthoDB" id="275901at2"/>
<evidence type="ECO:0000313" key="2">
    <source>
        <dbReference type="EMBL" id="SES25498.1"/>
    </source>
</evidence>
<name>A0A1H9VVD6_9BACI</name>
<dbReference type="PANTHER" id="PTHR43792">
    <property type="entry name" value="GNAT FAMILY, PUTATIVE (AFU_ORTHOLOGUE AFUA_3G00765)-RELATED-RELATED"/>
    <property type="match status" value="1"/>
</dbReference>
<gene>
    <name evidence="2" type="ORF">SAMN04487944_12821</name>
</gene>